<dbReference type="Gene3D" id="1.20.5.1200">
    <property type="entry name" value="Alpha-tocopherol transfer"/>
    <property type="match status" value="1"/>
</dbReference>
<reference evidence="2 3" key="1">
    <citation type="submission" date="2022-05" db="EMBL/GenBank/DDBJ databases">
        <title>A multi-omics perspective on studying reproductive biology in Daphnia sinensis.</title>
        <authorList>
            <person name="Jia J."/>
        </authorList>
    </citation>
    <scope>NUCLEOTIDE SEQUENCE [LARGE SCALE GENOMIC DNA]</scope>
    <source>
        <strain evidence="2 3">WSL</strain>
    </source>
</reference>
<name>A0AAD5Q3A6_9CRUS</name>
<dbReference type="SMART" id="SM00516">
    <property type="entry name" value="SEC14"/>
    <property type="match status" value="1"/>
</dbReference>
<gene>
    <name evidence="2" type="ORF">GHT06_009624</name>
</gene>
<organism evidence="2 3">
    <name type="scientific">Daphnia sinensis</name>
    <dbReference type="NCBI Taxonomy" id="1820382"/>
    <lineage>
        <taxon>Eukaryota</taxon>
        <taxon>Metazoa</taxon>
        <taxon>Ecdysozoa</taxon>
        <taxon>Arthropoda</taxon>
        <taxon>Crustacea</taxon>
        <taxon>Branchiopoda</taxon>
        <taxon>Diplostraca</taxon>
        <taxon>Cladocera</taxon>
        <taxon>Anomopoda</taxon>
        <taxon>Daphniidae</taxon>
        <taxon>Daphnia</taxon>
        <taxon>Daphnia similis group</taxon>
    </lineage>
</organism>
<dbReference type="InterPro" id="IPR036865">
    <property type="entry name" value="CRAL-TRIO_dom_sf"/>
</dbReference>
<dbReference type="EMBL" id="WJBH02000001">
    <property type="protein sequence ID" value="KAI9565829.1"/>
    <property type="molecule type" value="Genomic_DNA"/>
</dbReference>
<dbReference type="PROSITE" id="PS50191">
    <property type="entry name" value="CRAL_TRIO"/>
    <property type="match status" value="1"/>
</dbReference>
<dbReference type="InterPro" id="IPR001251">
    <property type="entry name" value="CRAL-TRIO_dom"/>
</dbReference>
<dbReference type="PANTHER" id="PTHR10174">
    <property type="entry name" value="ALPHA-TOCOPHEROL TRANSFER PROTEIN-RELATED"/>
    <property type="match status" value="1"/>
</dbReference>
<dbReference type="AlphaFoldDB" id="A0AAD5Q3A6"/>
<dbReference type="Gene3D" id="1.10.8.20">
    <property type="entry name" value="N-terminal domain of phosphatidylinositol transfer protein sec14p"/>
    <property type="match status" value="1"/>
</dbReference>
<comment type="caution">
    <text evidence="2">The sequence shown here is derived from an EMBL/GenBank/DDBJ whole genome shotgun (WGS) entry which is preliminary data.</text>
</comment>
<sequence>MNNNTEFKMHNSKELVTKFRSLIKESNINFQLSDELLMCFIQARKCDLHRATKLLNNYLKTMKNHPELLTDLRVERVKHVLISNHFLSSPLRDQHGHRLLIFNTLNWDMRVCSLEDMFRTAVFCFQRMVCEPETQSNGAVIIIDFKGFTFHHFTHFTPSFLKKVADLVQDAFPIRLKGIHVLHEPRVVKFLVAMIWPFLTNKIRNRLVFHGSCFTTLHHYVNPSCLPSNYDGWLGTLDSMNFSHMLFEKDNANIFACFN</sequence>
<evidence type="ECO:0000259" key="1">
    <source>
        <dbReference type="PROSITE" id="PS50191"/>
    </source>
</evidence>
<dbReference type="SUPFAM" id="SSF52087">
    <property type="entry name" value="CRAL/TRIO domain"/>
    <property type="match status" value="1"/>
</dbReference>
<dbReference type="Pfam" id="PF00650">
    <property type="entry name" value="CRAL_TRIO"/>
    <property type="match status" value="1"/>
</dbReference>
<protein>
    <recommendedName>
        <fullName evidence="1">CRAL-TRIO domain-containing protein</fullName>
    </recommendedName>
</protein>
<dbReference type="PRINTS" id="PR00180">
    <property type="entry name" value="CRETINALDHBP"/>
</dbReference>
<dbReference type="CDD" id="cd00170">
    <property type="entry name" value="SEC14"/>
    <property type="match status" value="1"/>
</dbReference>
<dbReference type="PANTHER" id="PTHR10174:SF130">
    <property type="entry name" value="ALPHA-TOCOPHEROL TRANSFER PROTEIN-LIKE"/>
    <property type="match status" value="1"/>
</dbReference>
<dbReference type="Gene3D" id="3.40.525.10">
    <property type="entry name" value="CRAL-TRIO lipid binding domain"/>
    <property type="match status" value="1"/>
</dbReference>
<feature type="domain" description="CRAL-TRIO" evidence="1">
    <location>
        <begin position="70"/>
        <end position="238"/>
    </location>
</feature>
<dbReference type="InterPro" id="IPR036273">
    <property type="entry name" value="CRAL/TRIO_N_dom_sf"/>
</dbReference>
<dbReference type="SUPFAM" id="SSF46938">
    <property type="entry name" value="CRAL/TRIO N-terminal domain"/>
    <property type="match status" value="1"/>
</dbReference>
<accession>A0AAD5Q3A6</accession>
<keyword evidence="3" id="KW-1185">Reference proteome</keyword>
<proteinExistence type="predicted"/>
<dbReference type="GO" id="GO:0016020">
    <property type="term" value="C:membrane"/>
    <property type="evidence" value="ECO:0007669"/>
    <property type="project" value="TreeGrafter"/>
</dbReference>
<dbReference type="Proteomes" id="UP000820818">
    <property type="component" value="Linkage Group LG1"/>
</dbReference>
<dbReference type="GO" id="GO:1902936">
    <property type="term" value="F:phosphatidylinositol bisphosphate binding"/>
    <property type="evidence" value="ECO:0007669"/>
    <property type="project" value="TreeGrafter"/>
</dbReference>
<evidence type="ECO:0000313" key="2">
    <source>
        <dbReference type="EMBL" id="KAI9565829.1"/>
    </source>
</evidence>
<evidence type="ECO:0000313" key="3">
    <source>
        <dbReference type="Proteomes" id="UP000820818"/>
    </source>
</evidence>